<proteinExistence type="predicted"/>
<dbReference type="STRING" id="3218.A9RRV9"/>
<dbReference type="PANTHER" id="PTHR15657:SF1">
    <property type="entry name" value="THYROID TRANSCRIPTION FACTOR 1-ASSOCIATED PROTEIN 26"/>
    <property type="match status" value="1"/>
</dbReference>
<gene>
    <name evidence="3" type="primary">LOC112286399</name>
    <name evidence="2" type="ORF">PHYPA_012537</name>
</gene>
<dbReference type="InterPro" id="IPR013730">
    <property type="entry name" value="Fyv7/TAP26"/>
</dbReference>
<accession>A9RRV9</accession>
<reference evidence="2 4" key="1">
    <citation type="journal article" date="2008" name="Science">
        <title>The Physcomitrella genome reveals evolutionary insights into the conquest of land by plants.</title>
        <authorList>
            <person name="Rensing S."/>
            <person name="Lang D."/>
            <person name="Zimmer A."/>
            <person name="Terry A."/>
            <person name="Salamov A."/>
            <person name="Shapiro H."/>
            <person name="Nishiyama T."/>
            <person name="Perroud P.-F."/>
            <person name="Lindquist E."/>
            <person name="Kamisugi Y."/>
            <person name="Tanahashi T."/>
            <person name="Sakakibara K."/>
            <person name="Fujita T."/>
            <person name="Oishi K."/>
            <person name="Shin-I T."/>
            <person name="Kuroki Y."/>
            <person name="Toyoda A."/>
            <person name="Suzuki Y."/>
            <person name="Hashimoto A."/>
            <person name="Yamaguchi K."/>
            <person name="Sugano A."/>
            <person name="Kohara Y."/>
            <person name="Fujiyama A."/>
            <person name="Anterola A."/>
            <person name="Aoki S."/>
            <person name="Ashton N."/>
            <person name="Barbazuk W.B."/>
            <person name="Barker E."/>
            <person name="Bennetzen J."/>
            <person name="Bezanilla M."/>
            <person name="Blankenship R."/>
            <person name="Cho S.H."/>
            <person name="Dutcher S."/>
            <person name="Estelle M."/>
            <person name="Fawcett J.A."/>
            <person name="Gundlach H."/>
            <person name="Hanada K."/>
            <person name="Heyl A."/>
            <person name="Hicks K.A."/>
            <person name="Hugh J."/>
            <person name="Lohr M."/>
            <person name="Mayer K."/>
            <person name="Melkozernov A."/>
            <person name="Murata T."/>
            <person name="Nelson D."/>
            <person name="Pils B."/>
            <person name="Prigge M."/>
            <person name="Reiss B."/>
            <person name="Renner T."/>
            <person name="Rombauts S."/>
            <person name="Rushton P."/>
            <person name="Sanderfoot A."/>
            <person name="Schween G."/>
            <person name="Shiu S.-H."/>
            <person name="Stueber K."/>
            <person name="Theodoulou F.L."/>
            <person name="Tu H."/>
            <person name="Van de Peer Y."/>
            <person name="Verrier P.J."/>
            <person name="Waters E."/>
            <person name="Wood A."/>
            <person name="Yang L."/>
            <person name="Cove D."/>
            <person name="Cuming A."/>
            <person name="Hasebe M."/>
            <person name="Lucas S."/>
            <person name="Mishler D.B."/>
            <person name="Reski R."/>
            <person name="Grigoriev I."/>
            <person name="Quatrano R.S."/>
            <person name="Boore J.L."/>
        </authorList>
    </citation>
    <scope>NUCLEOTIDE SEQUENCE [LARGE SCALE GENOMIC DNA]</scope>
    <source>
        <strain evidence="3 4">cv. Gransden 2004</strain>
    </source>
</reference>
<dbReference type="Gramene" id="Pp3c9_10530V3.3">
    <property type="protein sequence ID" value="Pp3c9_10530V3.3"/>
    <property type="gene ID" value="Pp3c9_10530"/>
</dbReference>
<dbReference type="KEGG" id="ppp:112286399"/>
<dbReference type="GeneID" id="112286399"/>
<feature type="region of interest" description="Disordered" evidence="1">
    <location>
        <begin position="1"/>
        <end position="29"/>
    </location>
</feature>
<evidence type="ECO:0000256" key="1">
    <source>
        <dbReference type="SAM" id="MobiDB-lite"/>
    </source>
</evidence>
<dbReference type="HOGENOM" id="CLU_086823_0_0_1"/>
<feature type="compositionally biased region" description="Gly residues" evidence="1">
    <location>
        <begin position="1"/>
        <end position="16"/>
    </location>
</feature>
<dbReference type="FunCoup" id="A9RRV9">
    <property type="interactions" value="680"/>
</dbReference>
<dbReference type="AlphaFoldDB" id="A9RRV9"/>
<protein>
    <recommendedName>
        <fullName evidence="5">rRNA-processing protein FYV7</fullName>
    </recommendedName>
</protein>
<dbReference type="RefSeq" id="XP_024384029.1">
    <property type="nucleotide sequence ID" value="XM_024528261.2"/>
</dbReference>
<dbReference type="Gramene" id="Pp3c9_10530V3.4">
    <property type="protein sequence ID" value="Pp3c9_10530V3.4"/>
    <property type="gene ID" value="Pp3c9_10530"/>
</dbReference>
<dbReference type="Gramene" id="Pp3c9_10530V3.2">
    <property type="protein sequence ID" value="Pp3c9_10530V3.2"/>
    <property type="gene ID" value="Pp3c9_10530"/>
</dbReference>
<reference evidence="2 4" key="2">
    <citation type="journal article" date="2018" name="Plant J.">
        <title>The Physcomitrella patens chromosome-scale assembly reveals moss genome structure and evolution.</title>
        <authorList>
            <person name="Lang D."/>
            <person name="Ullrich K.K."/>
            <person name="Murat F."/>
            <person name="Fuchs J."/>
            <person name="Jenkins J."/>
            <person name="Haas F.B."/>
            <person name="Piednoel M."/>
            <person name="Gundlach H."/>
            <person name="Van Bel M."/>
            <person name="Meyberg R."/>
            <person name="Vives C."/>
            <person name="Morata J."/>
            <person name="Symeonidi A."/>
            <person name="Hiss M."/>
            <person name="Muchero W."/>
            <person name="Kamisugi Y."/>
            <person name="Saleh O."/>
            <person name="Blanc G."/>
            <person name="Decker E.L."/>
            <person name="van Gessel N."/>
            <person name="Grimwood J."/>
            <person name="Hayes R.D."/>
            <person name="Graham S.W."/>
            <person name="Gunter L.E."/>
            <person name="McDaniel S.F."/>
            <person name="Hoernstein S.N.W."/>
            <person name="Larsson A."/>
            <person name="Li F.W."/>
            <person name="Perroud P.F."/>
            <person name="Phillips J."/>
            <person name="Ranjan P."/>
            <person name="Rokshar D.S."/>
            <person name="Rothfels C.J."/>
            <person name="Schneider L."/>
            <person name="Shu S."/>
            <person name="Stevenson D.W."/>
            <person name="Thummler F."/>
            <person name="Tillich M."/>
            <person name="Villarreal Aguilar J.C."/>
            <person name="Widiez T."/>
            <person name="Wong G.K."/>
            <person name="Wymore A."/>
            <person name="Zhang Y."/>
            <person name="Zimmer A.D."/>
            <person name="Quatrano R.S."/>
            <person name="Mayer K.F.X."/>
            <person name="Goodstein D."/>
            <person name="Casacuberta J.M."/>
            <person name="Vandepoele K."/>
            <person name="Reski R."/>
            <person name="Cuming A.C."/>
            <person name="Tuskan G.A."/>
            <person name="Maumus F."/>
            <person name="Salse J."/>
            <person name="Schmutz J."/>
            <person name="Rensing S.A."/>
        </authorList>
    </citation>
    <scope>NUCLEOTIDE SEQUENCE [LARGE SCALE GENOMIC DNA]</scope>
    <source>
        <strain evidence="3 4">cv. Gransden 2004</strain>
    </source>
</reference>
<dbReference type="OrthoDB" id="1928808at2759"/>
<feature type="compositionally biased region" description="Basic residues" evidence="1">
    <location>
        <begin position="138"/>
        <end position="149"/>
    </location>
</feature>
<reference evidence="3" key="3">
    <citation type="submission" date="2020-12" db="UniProtKB">
        <authorList>
            <consortium name="EnsemblPlants"/>
        </authorList>
    </citation>
    <scope>IDENTIFICATION</scope>
</reference>
<evidence type="ECO:0008006" key="5">
    <source>
        <dbReference type="Google" id="ProtNLM"/>
    </source>
</evidence>
<name>A9RRV9_PHYPA</name>
<dbReference type="Proteomes" id="UP000006727">
    <property type="component" value="Chromosome 9"/>
</dbReference>
<feature type="compositionally biased region" description="Basic and acidic residues" evidence="1">
    <location>
        <begin position="155"/>
        <end position="198"/>
    </location>
</feature>
<dbReference type="EMBL" id="ABEU02000009">
    <property type="protein sequence ID" value="PNR48064.1"/>
    <property type="molecule type" value="Genomic_DNA"/>
</dbReference>
<dbReference type="EnsemblPlants" id="Pp3c9_10530V3.3">
    <property type="protein sequence ID" value="Pp3c9_10530V3.3"/>
    <property type="gene ID" value="Pp3c9_10530"/>
</dbReference>
<feature type="compositionally biased region" description="Basic residues" evidence="1">
    <location>
        <begin position="64"/>
        <end position="73"/>
    </location>
</feature>
<dbReference type="PaxDb" id="3218-PP1S24_21V6.2"/>
<feature type="compositionally biased region" description="Basic and acidic residues" evidence="1">
    <location>
        <begin position="74"/>
        <end position="88"/>
    </location>
</feature>
<evidence type="ECO:0000313" key="2">
    <source>
        <dbReference type="EMBL" id="PNR48064.1"/>
    </source>
</evidence>
<dbReference type="eggNOG" id="KOG4851">
    <property type="taxonomic scope" value="Eukaryota"/>
</dbReference>
<organism evidence="2">
    <name type="scientific">Physcomitrium patens</name>
    <name type="common">Spreading-leaved earth moss</name>
    <name type="synonym">Physcomitrella patens</name>
    <dbReference type="NCBI Taxonomy" id="3218"/>
    <lineage>
        <taxon>Eukaryota</taxon>
        <taxon>Viridiplantae</taxon>
        <taxon>Streptophyta</taxon>
        <taxon>Embryophyta</taxon>
        <taxon>Bryophyta</taxon>
        <taxon>Bryophytina</taxon>
        <taxon>Bryopsida</taxon>
        <taxon>Funariidae</taxon>
        <taxon>Funariales</taxon>
        <taxon>Funariaceae</taxon>
        <taxon>Physcomitrium</taxon>
    </lineage>
</organism>
<dbReference type="Gramene" id="Pp3c9_10530V3.1">
    <property type="protein sequence ID" value="Pp3c9_10530V3.1"/>
    <property type="gene ID" value="Pp3c9_10530"/>
</dbReference>
<dbReference type="EnsemblPlants" id="Pp3c9_10530V3.2">
    <property type="protein sequence ID" value="Pp3c9_10530V3.2"/>
    <property type="gene ID" value="Pp3c9_10530"/>
</dbReference>
<dbReference type="EnsemblPlants" id="Pp3c9_10530V3.1">
    <property type="protein sequence ID" value="Pp3c9_10530V3.1"/>
    <property type="gene ID" value="Pp3c9_10530"/>
</dbReference>
<evidence type="ECO:0000313" key="3">
    <source>
        <dbReference type="EnsemblPlants" id="Pp3c9_10530V3.1"/>
    </source>
</evidence>
<dbReference type="OMA" id="FRMEHLL"/>
<feature type="compositionally biased region" description="Basic and acidic residues" evidence="1">
    <location>
        <begin position="103"/>
        <end position="135"/>
    </location>
</feature>
<dbReference type="EnsemblPlants" id="Pp3c9_10530V3.4">
    <property type="protein sequence ID" value="Pp3c9_10530V3.4"/>
    <property type="gene ID" value="Pp3c9_10530"/>
</dbReference>
<sequence length="228" mass="26152">MKKRGGGVGDAGGGSGRAPEFKKKQRLGGKGLSLEAFVDAKKLKPVVTASQIRKQREAYQNSKKVNKYRKTLKHLAEEGHEFKPRVPLDMDAETSGQDVSEPITKEHKEKRSSSASEREHPSIETDEEIKEKDQVGGHGKKSGKGRRPKPPSQLERLRSEYEKKKQEEEEVRKEKQALFEEQQAAREKAKKERKEAQNKFRKFTGKGQPVMRHRMEHLLESIQRDMKR</sequence>
<dbReference type="Pfam" id="PF08524">
    <property type="entry name" value="rRNA_processing"/>
    <property type="match status" value="1"/>
</dbReference>
<keyword evidence="4" id="KW-1185">Reference proteome</keyword>
<dbReference type="RefSeq" id="XP_024384026.1">
    <property type="nucleotide sequence ID" value="XM_024528258.2"/>
</dbReference>
<feature type="region of interest" description="Disordered" evidence="1">
    <location>
        <begin position="56"/>
        <end position="212"/>
    </location>
</feature>
<evidence type="ECO:0000313" key="4">
    <source>
        <dbReference type="Proteomes" id="UP000006727"/>
    </source>
</evidence>
<dbReference type="PANTHER" id="PTHR15657">
    <property type="entry name" value="THYROID TRANSCRIPTION FACTOR 1-ASSOCIATED PROTEIN 26"/>
    <property type="match status" value="1"/>
</dbReference>